<keyword evidence="1 3" id="KW-0808">Transferase</keyword>
<accession>H8KTX6</accession>
<evidence type="ECO:0000259" key="2">
    <source>
        <dbReference type="PROSITE" id="PS51186"/>
    </source>
</evidence>
<dbReference type="CDD" id="cd04301">
    <property type="entry name" value="NAT_SF"/>
    <property type="match status" value="1"/>
</dbReference>
<evidence type="ECO:0000313" key="3">
    <source>
        <dbReference type="EMBL" id="AFD06826.1"/>
    </source>
</evidence>
<organism evidence="3 4">
    <name type="scientific">Solitalea canadensis (strain ATCC 29591 / DSM 3403 / JCM 21819 / LMG 8368 / NBRC 15130 / NCIMB 12057 / USAM 9D)</name>
    <name type="common">Flexibacter canadensis</name>
    <dbReference type="NCBI Taxonomy" id="929556"/>
    <lineage>
        <taxon>Bacteria</taxon>
        <taxon>Pseudomonadati</taxon>
        <taxon>Bacteroidota</taxon>
        <taxon>Sphingobacteriia</taxon>
        <taxon>Sphingobacteriales</taxon>
        <taxon>Sphingobacteriaceae</taxon>
        <taxon>Solitalea</taxon>
    </lineage>
</organism>
<gene>
    <name evidence="3" type="ordered locus">Solca_1760</name>
</gene>
<dbReference type="Proteomes" id="UP000007590">
    <property type="component" value="Chromosome"/>
</dbReference>
<dbReference type="PROSITE" id="PS51186">
    <property type="entry name" value="GNAT"/>
    <property type="match status" value="1"/>
</dbReference>
<dbReference type="HOGENOM" id="CLU_013985_11_7_10"/>
<reference evidence="3" key="1">
    <citation type="submission" date="2012-02" db="EMBL/GenBank/DDBJ databases">
        <title>The complete genome of Solitalea canadensis DSM 3403.</title>
        <authorList>
            <consortium name="US DOE Joint Genome Institute (JGI-PGF)"/>
            <person name="Lucas S."/>
            <person name="Copeland A."/>
            <person name="Lapidus A."/>
            <person name="Glavina del Rio T."/>
            <person name="Dalin E."/>
            <person name="Tice H."/>
            <person name="Bruce D."/>
            <person name="Goodwin L."/>
            <person name="Pitluck S."/>
            <person name="Peters L."/>
            <person name="Ovchinnikova G."/>
            <person name="Lu M."/>
            <person name="Kyrpides N."/>
            <person name="Mavromatis K."/>
            <person name="Ivanova N."/>
            <person name="Brettin T."/>
            <person name="Detter J.C."/>
            <person name="Han C."/>
            <person name="Larimer F."/>
            <person name="Land M."/>
            <person name="Hauser L."/>
            <person name="Markowitz V."/>
            <person name="Cheng J.-F."/>
            <person name="Hugenholtz P."/>
            <person name="Woyke T."/>
            <person name="Wu D."/>
            <person name="Spring S."/>
            <person name="Schroeder M."/>
            <person name="Kopitz M."/>
            <person name="Brambilla E."/>
            <person name="Klenk H.-P."/>
            <person name="Eisen J.A."/>
        </authorList>
    </citation>
    <scope>NUCLEOTIDE SEQUENCE</scope>
    <source>
        <strain evidence="3">DSM 3403</strain>
    </source>
</reference>
<evidence type="ECO:0000256" key="1">
    <source>
        <dbReference type="ARBA" id="ARBA00022679"/>
    </source>
</evidence>
<dbReference type="InterPro" id="IPR000182">
    <property type="entry name" value="GNAT_dom"/>
</dbReference>
<dbReference type="SUPFAM" id="SSF55729">
    <property type="entry name" value="Acyl-CoA N-acyltransferases (Nat)"/>
    <property type="match status" value="1"/>
</dbReference>
<name>H8KTX6_SOLCM</name>
<dbReference type="InterPro" id="IPR016181">
    <property type="entry name" value="Acyl_CoA_acyltransferase"/>
</dbReference>
<dbReference type="GO" id="GO:0008080">
    <property type="term" value="F:N-acetyltransferase activity"/>
    <property type="evidence" value="ECO:0007669"/>
    <property type="project" value="InterPro"/>
</dbReference>
<dbReference type="Gene3D" id="3.40.630.30">
    <property type="match status" value="1"/>
</dbReference>
<dbReference type="AlphaFoldDB" id="H8KTX6"/>
<dbReference type="InterPro" id="IPR050769">
    <property type="entry name" value="NAT_camello-type"/>
</dbReference>
<dbReference type="RefSeq" id="WP_014680053.1">
    <property type="nucleotide sequence ID" value="NC_017770.1"/>
</dbReference>
<dbReference type="KEGG" id="scn:Solca_1760"/>
<proteinExistence type="predicted"/>
<evidence type="ECO:0000313" key="4">
    <source>
        <dbReference type="Proteomes" id="UP000007590"/>
    </source>
</evidence>
<feature type="domain" description="N-acetyltransferase" evidence="2">
    <location>
        <begin position="17"/>
        <end position="157"/>
    </location>
</feature>
<dbReference type="Pfam" id="PF00583">
    <property type="entry name" value="Acetyltransf_1"/>
    <property type="match status" value="1"/>
</dbReference>
<keyword evidence="4" id="KW-1185">Reference proteome</keyword>
<sequence>METTFQIELLSNRDSNKIIDLILPIQQIEHNVPVTLSDQPDLLDIESFYHKDGGGFWGVKYNDEIIGTIALIAIAGNGGAIRKMFVKKEFRGKELGLAQHLLEKLIEYCKTKNITDLYLGTFDTLKAAIRFYERNGFEEIAKENLPASFPVMQVDNRFYHFKIH</sequence>
<dbReference type="EMBL" id="CP003349">
    <property type="protein sequence ID" value="AFD06826.1"/>
    <property type="molecule type" value="Genomic_DNA"/>
</dbReference>
<dbReference type="PANTHER" id="PTHR13947">
    <property type="entry name" value="GNAT FAMILY N-ACETYLTRANSFERASE"/>
    <property type="match status" value="1"/>
</dbReference>
<dbReference type="STRING" id="929556.Solca_1760"/>
<dbReference type="eggNOG" id="COG0456">
    <property type="taxonomic scope" value="Bacteria"/>
</dbReference>
<dbReference type="PANTHER" id="PTHR13947:SF37">
    <property type="entry name" value="LD18367P"/>
    <property type="match status" value="1"/>
</dbReference>
<protein>
    <submittedName>
        <fullName evidence="3">Acetyltransferase, N-acetylglutamate synthase</fullName>
    </submittedName>
</protein>
<dbReference type="OrthoDB" id="9799681at2"/>